<dbReference type="Gene3D" id="2.60.40.10">
    <property type="entry name" value="Immunoglobulins"/>
    <property type="match status" value="1"/>
</dbReference>
<reference evidence="3 4" key="1">
    <citation type="submission" date="2013-12" db="EMBL/GenBank/DDBJ databases">
        <title>A Varibaculum cambriense genome reconstructed from a premature infant gut community with otherwise low bacterial novelty that shifts toward anaerobic metabolism during the third week of life.</title>
        <authorList>
            <person name="Brown C.T."/>
            <person name="Sharon I."/>
            <person name="Thomas B.C."/>
            <person name="Castelle C.J."/>
            <person name="Morowitz M.J."/>
            <person name="Banfield J.F."/>
        </authorList>
    </citation>
    <scope>NUCLEOTIDE SEQUENCE [LARGE SCALE GENOMIC DNA]</scope>
    <source>
        <strain evidence="4">DORA_12</strain>
    </source>
</reference>
<feature type="non-terminal residue" evidence="3">
    <location>
        <position position="1"/>
    </location>
</feature>
<accession>W1VFM7</accession>
<comment type="caution">
    <text evidence="3">The sequence shown here is derived from an EMBL/GenBank/DDBJ whole genome shotgun (WGS) entry which is preliminary data.</text>
</comment>
<dbReference type="Proteomes" id="UP000018852">
    <property type="component" value="Unassembled WGS sequence"/>
</dbReference>
<feature type="transmembrane region" description="Helical" evidence="2">
    <location>
        <begin position="291"/>
        <end position="310"/>
    </location>
</feature>
<evidence type="ECO:0000256" key="2">
    <source>
        <dbReference type="SAM" id="Phobius"/>
    </source>
</evidence>
<gene>
    <name evidence="3" type="ORF">Q605_AUC00664G0001</name>
</gene>
<organism evidence="3 4">
    <name type="scientific">Actinomyces urogenitalis DORA_12</name>
    <dbReference type="NCBI Taxonomy" id="1403939"/>
    <lineage>
        <taxon>Bacteria</taxon>
        <taxon>Bacillati</taxon>
        <taxon>Actinomycetota</taxon>
        <taxon>Actinomycetes</taxon>
        <taxon>Actinomycetales</taxon>
        <taxon>Actinomycetaceae</taxon>
        <taxon>Actinomyces</taxon>
    </lineage>
</organism>
<name>W1VFM7_9ACTO</name>
<sequence length="316" mass="31646">QAPVDGKVVDSLSTPTTAKAGTVQGALAPAGSSASSQEGEEPNTAASQQAVPDEATQEEARGEAGQAARAVDEADSPVLSAQVPTADLALGRHTVSVTARDLAGNESTQTVSFVVDAAAQIEGADALSLLAGTVLTEGEQTVTLVATDTAGRTVTLTLTLETLTLHDGQVTATGTFRRDDALSATVSDGRLVVSNREGLAAIEAVITAPAVQGTSVWRVLADGREVPVASTWAEGVVTFTGPSRATYLLVAPGQAPDAVVTGSCQGSTAAASGSATGRSQRGSLSRTGADSGTLLLASTMVVATGLVLAARRRRQA</sequence>
<evidence type="ECO:0000313" key="3">
    <source>
        <dbReference type="EMBL" id="ETJ04511.1"/>
    </source>
</evidence>
<feature type="compositionally biased region" description="Low complexity" evidence="1">
    <location>
        <begin position="266"/>
        <end position="283"/>
    </location>
</feature>
<keyword evidence="2" id="KW-0472">Membrane</keyword>
<dbReference type="EMBL" id="AZLV01000664">
    <property type="protein sequence ID" value="ETJ04511.1"/>
    <property type="molecule type" value="Genomic_DNA"/>
</dbReference>
<keyword evidence="2" id="KW-1133">Transmembrane helix</keyword>
<dbReference type="PATRIC" id="fig|1403939.3.peg.853"/>
<keyword evidence="2" id="KW-0812">Transmembrane</keyword>
<evidence type="ECO:0000256" key="1">
    <source>
        <dbReference type="SAM" id="MobiDB-lite"/>
    </source>
</evidence>
<evidence type="ECO:0000313" key="4">
    <source>
        <dbReference type="Proteomes" id="UP000018852"/>
    </source>
</evidence>
<dbReference type="GO" id="GO:0005975">
    <property type="term" value="P:carbohydrate metabolic process"/>
    <property type="evidence" value="ECO:0007669"/>
    <property type="project" value="UniProtKB-ARBA"/>
</dbReference>
<feature type="compositionally biased region" description="Low complexity" evidence="1">
    <location>
        <begin position="25"/>
        <end position="37"/>
    </location>
</feature>
<feature type="region of interest" description="Disordered" evidence="1">
    <location>
        <begin position="266"/>
        <end position="287"/>
    </location>
</feature>
<protein>
    <submittedName>
        <fullName evidence="3">Putative cell wall-associated serine proteinase</fullName>
    </submittedName>
</protein>
<proteinExistence type="predicted"/>
<dbReference type="AlphaFoldDB" id="W1VFM7"/>
<dbReference type="InterPro" id="IPR013783">
    <property type="entry name" value="Ig-like_fold"/>
</dbReference>
<feature type="region of interest" description="Disordered" evidence="1">
    <location>
        <begin position="1"/>
        <end position="66"/>
    </location>
</feature>